<evidence type="ECO:0000313" key="2">
    <source>
        <dbReference type="Proteomes" id="UP000826656"/>
    </source>
</evidence>
<gene>
    <name evidence="1" type="ORF">KY290_030525</name>
</gene>
<dbReference type="Gene3D" id="3.30.160.60">
    <property type="entry name" value="Classic Zinc Finger"/>
    <property type="match status" value="1"/>
</dbReference>
<comment type="caution">
    <text evidence="1">The sequence shown here is derived from an EMBL/GenBank/DDBJ whole genome shotgun (WGS) entry which is preliminary data.</text>
</comment>
<proteinExistence type="predicted"/>
<sequence length="135" mass="15332">MPPVVVEELSEEEQKELLLNPPSRENVLCLQCDNGRKFKSVKDLLEHFRVVHADLPQNNKKLFCNDCSNLFRSPGELAAHRKLFRLSRFLTICSAFVLNAKLEHNLSISVIRISTDRLHHIISVNIGNGIVSMVS</sequence>
<dbReference type="Proteomes" id="UP000826656">
    <property type="component" value="Unassembled WGS sequence"/>
</dbReference>
<evidence type="ECO:0008006" key="3">
    <source>
        <dbReference type="Google" id="ProtNLM"/>
    </source>
</evidence>
<evidence type="ECO:0000313" key="1">
    <source>
        <dbReference type="EMBL" id="KAH0751293.1"/>
    </source>
</evidence>
<dbReference type="EMBL" id="JAIVGD010000019">
    <property type="protein sequence ID" value="KAH0751293.1"/>
    <property type="molecule type" value="Genomic_DNA"/>
</dbReference>
<keyword evidence="2" id="KW-1185">Reference proteome</keyword>
<accession>A0ABQ7UNW8</accession>
<organism evidence="1 2">
    <name type="scientific">Solanum tuberosum</name>
    <name type="common">Potato</name>
    <dbReference type="NCBI Taxonomy" id="4113"/>
    <lineage>
        <taxon>Eukaryota</taxon>
        <taxon>Viridiplantae</taxon>
        <taxon>Streptophyta</taxon>
        <taxon>Embryophyta</taxon>
        <taxon>Tracheophyta</taxon>
        <taxon>Spermatophyta</taxon>
        <taxon>Magnoliopsida</taxon>
        <taxon>eudicotyledons</taxon>
        <taxon>Gunneridae</taxon>
        <taxon>Pentapetalae</taxon>
        <taxon>asterids</taxon>
        <taxon>lamiids</taxon>
        <taxon>Solanales</taxon>
        <taxon>Solanaceae</taxon>
        <taxon>Solanoideae</taxon>
        <taxon>Solaneae</taxon>
        <taxon>Solanum</taxon>
    </lineage>
</organism>
<protein>
    <recommendedName>
        <fullName evidence="3">Zinc finger protein</fullName>
    </recommendedName>
</protein>
<reference evidence="1 2" key="1">
    <citation type="journal article" date="2021" name="bioRxiv">
        <title>Chromosome-scale and haplotype-resolved genome assembly of a tetraploid potato cultivar.</title>
        <authorList>
            <person name="Sun H."/>
            <person name="Jiao W.-B."/>
            <person name="Krause K."/>
            <person name="Campoy J.A."/>
            <person name="Goel M."/>
            <person name="Folz-Donahue K."/>
            <person name="Kukat C."/>
            <person name="Huettel B."/>
            <person name="Schneeberger K."/>
        </authorList>
    </citation>
    <scope>NUCLEOTIDE SEQUENCE [LARGE SCALE GENOMIC DNA]</scope>
    <source>
        <strain evidence="1">SolTubOtavaFocal</strain>
        <tissue evidence="1">Leaves</tissue>
    </source>
</reference>
<name>A0ABQ7UNW8_SOLTU</name>